<dbReference type="PANTHER" id="PTHR30238">
    <property type="entry name" value="MEMBRANE BOUND PREDICTED REDOX MODULATOR"/>
    <property type="match status" value="1"/>
</dbReference>
<dbReference type="EMBL" id="CAEZXA010000057">
    <property type="protein sequence ID" value="CAB4675276.1"/>
    <property type="molecule type" value="Genomic_DNA"/>
</dbReference>
<feature type="transmembrane region" description="Helical" evidence="5">
    <location>
        <begin position="276"/>
        <end position="295"/>
    </location>
</feature>
<feature type="transmembrane region" description="Helical" evidence="5">
    <location>
        <begin position="26"/>
        <end position="46"/>
    </location>
</feature>
<evidence type="ECO:0000256" key="1">
    <source>
        <dbReference type="ARBA" id="ARBA00004141"/>
    </source>
</evidence>
<dbReference type="NCBIfam" id="TIGR03718">
    <property type="entry name" value="R_switched_Alx"/>
    <property type="match status" value="1"/>
</dbReference>
<gene>
    <name evidence="7" type="ORF">UFOPK2334_00787</name>
    <name evidence="6" type="ORF">UFOPK4179_00422</name>
    <name evidence="8" type="ORF">UFOPK4293_00772</name>
</gene>
<evidence type="ECO:0000313" key="8">
    <source>
        <dbReference type="EMBL" id="CAB5049212.1"/>
    </source>
</evidence>
<dbReference type="AlphaFoldDB" id="A0A6J6AFJ7"/>
<feature type="transmembrane region" description="Helical" evidence="5">
    <location>
        <begin position="58"/>
        <end position="78"/>
    </location>
</feature>
<name>A0A6J6AFJ7_9ZZZZ</name>
<organism evidence="6">
    <name type="scientific">freshwater metagenome</name>
    <dbReference type="NCBI Taxonomy" id="449393"/>
    <lineage>
        <taxon>unclassified sequences</taxon>
        <taxon>metagenomes</taxon>
        <taxon>ecological metagenomes</taxon>
    </lineage>
</organism>
<keyword evidence="4 5" id="KW-0472">Membrane</keyword>
<dbReference type="GO" id="GO:0016020">
    <property type="term" value="C:membrane"/>
    <property type="evidence" value="ECO:0007669"/>
    <property type="project" value="UniProtKB-SubCell"/>
</dbReference>
<dbReference type="EMBL" id="CAFBQH010000039">
    <property type="protein sequence ID" value="CAB5049212.1"/>
    <property type="molecule type" value="Genomic_DNA"/>
</dbReference>
<evidence type="ECO:0000256" key="2">
    <source>
        <dbReference type="ARBA" id="ARBA00022692"/>
    </source>
</evidence>
<feature type="transmembrane region" description="Helical" evidence="5">
    <location>
        <begin position="301"/>
        <end position="318"/>
    </location>
</feature>
<feature type="transmembrane region" description="Helical" evidence="5">
    <location>
        <begin position="90"/>
        <end position="111"/>
    </location>
</feature>
<dbReference type="InterPro" id="IPR022369">
    <property type="entry name" value="Integral_membrane_TerC_rswitch"/>
</dbReference>
<feature type="transmembrane region" description="Helical" evidence="5">
    <location>
        <begin position="244"/>
        <end position="264"/>
    </location>
</feature>
<dbReference type="EMBL" id="CAETWZ010000025">
    <property type="protein sequence ID" value="CAB4367635.1"/>
    <property type="molecule type" value="Genomic_DNA"/>
</dbReference>
<protein>
    <submittedName>
        <fullName evidence="6">Unannotated protein</fullName>
    </submittedName>
</protein>
<keyword evidence="3 5" id="KW-1133">Transmembrane helix</keyword>
<feature type="transmembrane region" description="Helical" evidence="5">
    <location>
        <begin position="214"/>
        <end position="238"/>
    </location>
</feature>
<sequence>MFSLGSLVASSAGSSSGKVDLVIEGWHWPLLLSVIGAMLLIDILVVHRNAHEIHTKEAAIESAVWISVGLLFGLVMLWEFGSAAAGEYMGGYLIEKSLSVDNVFVWAVLFAHFQVPKMYQHRVLFWGIFGALAMRVGFIFAGVAIINTFKITLILFGLFLLYSGIKLLQTHDDGFDPAKSRAMKVFHRFVPSTDKLDGQKLFTKENGKRLATPLLAVLVLVEITDVIFAIDSVPAVLAVTNEQYIAFASNAFAILGLRALYFLLADMRDRFQYLQTGLGVILAFVGVKMVLSYWWHMPIAASLSVIAMILAVSIFASLRSTPTSQS</sequence>
<proteinExistence type="predicted"/>
<accession>A0A6J6AFJ7</accession>
<evidence type="ECO:0000256" key="3">
    <source>
        <dbReference type="ARBA" id="ARBA00022989"/>
    </source>
</evidence>
<dbReference type="InterPro" id="IPR005496">
    <property type="entry name" value="Integral_membrane_TerC"/>
</dbReference>
<keyword evidence="2 5" id="KW-0812">Transmembrane</keyword>
<feature type="transmembrane region" description="Helical" evidence="5">
    <location>
        <begin position="151"/>
        <end position="168"/>
    </location>
</feature>
<dbReference type="Pfam" id="PF03741">
    <property type="entry name" value="TerC"/>
    <property type="match status" value="1"/>
</dbReference>
<evidence type="ECO:0000256" key="5">
    <source>
        <dbReference type="SAM" id="Phobius"/>
    </source>
</evidence>
<evidence type="ECO:0000313" key="6">
    <source>
        <dbReference type="EMBL" id="CAB4367635.1"/>
    </source>
</evidence>
<feature type="transmembrane region" description="Helical" evidence="5">
    <location>
        <begin position="123"/>
        <end position="145"/>
    </location>
</feature>
<dbReference type="PANTHER" id="PTHR30238:SF0">
    <property type="entry name" value="THYLAKOID MEMBRANE PROTEIN TERC, CHLOROPLASTIC"/>
    <property type="match status" value="1"/>
</dbReference>
<evidence type="ECO:0000313" key="7">
    <source>
        <dbReference type="EMBL" id="CAB4675276.1"/>
    </source>
</evidence>
<comment type="subcellular location">
    <subcellularLocation>
        <location evidence="1">Membrane</location>
        <topology evidence="1">Multi-pass membrane protein</topology>
    </subcellularLocation>
</comment>
<evidence type="ECO:0000256" key="4">
    <source>
        <dbReference type="ARBA" id="ARBA00023136"/>
    </source>
</evidence>
<reference evidence="6" key="1">
    <citation type="submission" date="2020-05" db="EMBL/GenBank/DDBJ databases">
        <authorList>
            <person name="Chiriac C."/>
            <person name="Salcher M."/>
            <person name="Ghai R."/>
            <person name="Kavagutti S V."/>
        </authorList>
    </citation>
    <scope>NUCLEOTIDE SEQUENCE</scope>
</reference>